<evidence type="ECO:0000256" key="1">
    <source>
        <dbReference type="ARBA" id="ARBA00022491"/>
    </source>
</evidence>
<keyword evidence="3 5" id="KW-0238">DNA-binding</keyword>
<evidence type="ECO:0000313" key="8">
    <source>
        <dbReference type="Proteomes" id="UP001501295"/>
    </source>
</evidence>
<dbReference type="InterPro" id="IPR050109">
    <property type="entry name" value="HTH-type_TetR-like_transc_reg"/>
</dbReference>
<reference evidence="8" key="1">
    <citation type="journal article" date="2019" name="Int. J. Syst. Evol. Microbiol.">
        <title>The Global Catalogue of Microorganisms (GCM) 10K type strain sequencing project: providing services to taxonomists for standard genome sequencing and annotation.</title>
        <authorList>
            <consortium name="The Broad Institute Genomics Platform"/>
            <consortium name="The Broad Institute Genome Sequencing Center for Infectious Disease"/>
            <person name="Wu L."/>
            <person name="Ma J."/>
        </authorList>
    </citation>
    <scope>NUCLEOTIDE SEQUENCE [LARGE SCALE GENOMIC DNA]</scope>
    <source>
        <strain evidence="8">JCM 18956</strain>
    </source>
</reference>
<comment type="caution">
    <text evidence="7">The sequence shown here is derived from an EMBL/GenBank/DDBJ whole genome shotgun (WGS) entry which is preliminary data.</text>
</comment>
<dbReference type="Pfam" id="PF13977">
    <property type="entry name" value="TetR_C_6"/>
    <property type="match status" value="1"/>
</dbReference>
<sequence length="196" mass="21752">MTNEAPSRRYAKGDAKRREILEAALTVISERGYRNSSLQEIAEAVGLTKAGVLHYFDSREDLLTHVLRERDVAYGDLFTPADGDVVELLRKAVVYNQTVPGLVQLYSRLAVESESHEHAGHDFFKERYQTLEGTLSESIRARQRAGQMRTDVDPVAMSHVLTAVSDGLQMQWMHDPTIDMAAAFDAVVAVLAPPAP</sequence>
<dbReference type="PANTHER" id="PTHR30055:SF234">
    <property type="entry name" value="HTH-TYPE TRANSCRIPTIONAL REGULATOR BETI"/>
    <property type="match status" value="1"/>
</dbReference>
<keyword evidence="8" id="KW-1185">Reference proteome</keyword>
<dbReference type="SUPFAM" id="SSF48498">
    <property type="entry name" value="Tetracyclin repressor-like, C-terminal domain"/>
    <property type="match status" value="1"/>
</dbReference>
<keyword evidence="1" id="KW-0678">Repressor</keyword>
<keyword evidence="4" id="KW-0804">Transcription</keyword>
<feature type="domain" description="HTH tetR-type" evidence="6">
    <location>
        <begin position="14"/>
        <end position="74"/>
    </location>
</feature>
<dbReference type="InterPro" id="IPR001647">
    <property type="entry name" value="HTH_TetR"/>
</dbReference>
<evidence type="ECO:0000256" key="5">
    <source>
        <dbReference type="PROSITE-ProRule" id="PRU00335"/>
    </source>
</evidence>
<dbReference type="Gene3D" id="1.10.357.10">
    <property type="entry name" value="Tetracycline Repressor, domain 2"/>
    <property type="match status" value="1"/>
</dbReference>
<dbReference type="Pfam" id="PF00440">
    <property type="entry name" value="TetR_N"/>
    <property type="match status" value="1"/>
</dbReference>
<evidence type="ECO:0000256" key="4">
    <source>
        <dbReference type="ARBA" id="ARBA00023163"/>
    </source>
</evidence>
<organism evidence="7 8">
    <name type="scientific">Frondihabitans cladoniiphilus</name>
    <dbReference type="NCBI Taxonomy" id="715785"/>
    <lineage>
        <taxon>Bacteria</taxon>
        <taxon>Bacillati</taxon>
        <taxon>Actinomycetota</taxon>
        <taxon>Actinomycetes</taxon>
        <taxon>Micrococcales</taxon>
        <taxon>Microbacteriaceae</taxon>
        <taxon>Frondihabitans</taxon>
    </lineage>
</organism>
<evidence type="ECO:0000256" key="3">
    <source>
        <dbReference type="ARBA" id="ARBA00023125"/>
    </source>
</evidence>
<dbReference type="InterPro" id="IPR009057">
    <property type="entry name" value="Homeodomain-like_sf"/>
</dbReference>
<feature type="DNA-binding region" description="H-T-H motif" evidence="5">
    <location>
        <begin position="37"/>
        <end position="56"/>
    </location>
</feature>
<dbReference type="PRINTS" id="PR00455">
    <property type="entry name" value="HTHTETR"/>
</dbReference>
<evidence type="ECO:0000256" key="2">
    <source>
        <dbReference type="ARBA" id="ARBA00023015"/>
    </source>
</evidence>
<keyword evidence="2" id="KW-0805">Transcription regulation</keyword>
<accession>A0ABP8W847</accession>
<dbReference type="SUPFAM" id="SSF46689">
    <property type="entry name" value="Homeodomain-like"/>
    <property type="match status" value="1"/>
</dbReference>
<dbReference type="PROSITE" id="PS50977">
    <property type="entry name" value="HTH_TETR_2"/>
    <property type="match status" value="1"/>
</dbReference>
<evidence type="ECO:0000259" key="6">
    <source>
        <dbReference type="PROSITE" id="PS50977"/>
    </source>
</evidence>
<dbReference type="Proteomes" id="UP001501295">
    <property type="component" value="Unassembled WGS sequence"/>
</dbReference>
<protein>
    <submittedName>
        <fullName evidence="7">TetR/AcrR family transcriptional regulator</fullName>
    </submittedName>
</protein>
<dbReference type="InterPro" id="IPR036271">
    <property type="entry name" value="Tet_transcr_reg_TetR-rel_C_sf"/>
</dbReference>
<evidence type="ECO:0000313" key="7">
    <source>
        <dbReference type="EMBL" id="GAA4681679.1"/>
    </source>
</evidence>
<gene>
    <name evidence="7" type="ORF">GCM10025780_28810</name>
</gene>
<dbReference type="PANTHER" id="PTHR30055">
    <property type="entry name" value="HTH-TYPE TRANSCRIPTIONAL REGULATOR RUTR"/>
    <property type="match status" value="1"/>
</dbReference>
<dbReference type="EMBL" id="BAABLM010000006">
    <property type="protein sequence ID" value="GAA4681679.1"/>
    <property type="molecule type" value="Genomic_DNA"/>
</dbReference>
<proteinExistence type="predicted"/>
<dbReference type="InterPro" id="IPR039538">
    <property type="entry name" value="BetI_C"/>
</dbReference>
<dbReference type="RefSeq" id="WP_345376621.1">
    <property type="nucleotide sequence ID" value="NZ_BAABLM010000006.1"/>
</dbReference>
<name>A0ABP8W847_9MICO</name>